<dbReference type="PROSITE" id="PS51186">
    <property type="entry name" value="GNAT"/>
    <property type="match status" value="1"/>
</dbReference>
<dbReference type="AlphaFoldDB" id="A0A9X2CUB1"/>
<dbReference type="InterPro" id="IPR016181">
    <property type="entry name" value="Acyl_CoA_acyltransferase"/>
</dbReference>
<name>A0A9X2CUB1_9BACI</name>
<dbReference type="InterPro" id="IPR022525">
    <property type="entry name" value="GNAT_AblB"/>
</dbReference>
<dbReference type="NCBIfam" id="TIGR03827">
    <property type="entry name" value="GNAT_ablB"/>
    <property type="match status" value="1"/>
</dbReference>
<evidence type="ECO:0000313" key="3">
    <source>
        <dbReference type="Proteomes" id="UP001139150"/>
    </source>
</evidence>
<sequence>MKLPENKRLITAQYTVDLFLDHFNERLRVDDYRGNVKAIVSGIRELLKESKFTKVIFHSKPEHWKELLQYGFELEAIFKGYNNGTDQYTMAFYTTNERRTSEDWIKEDEILADVYKKGRDSETKEAPDNYIFRRATIKDTDKLAMLYRKVFKVYPTPMNEPEYVNKVMKAGSIFYLVENNNEIVSAASADVNYTYNNAELTDCATLPEHRKYGLMKTLLSELEGVLKKEQIFCAFSIARSLSFGMNSVFYQLGYHYTGRLRKNCYIYDKLEDMNVWVKDLSMEALN</sequence>
<dbReference type="EMBL" id="JAKRYL010000015">
    <property type="protein sequence ID" value="MCL7748436.1"/>
    <property type="molecule type" value="Genomic_DNA"/>
</dbReference>
<dbReference type="Gene3D" id="3.40.630.30">
    <property type="match status" value="1"/>
</dbReference>
<accession>A0A9X2CUB1</accession>
<dbReference type="SUPFAM" id="SSF55729">
    <property type="entry name" value="Acyl-CoA N-acyltransferases (Nat)"/>
    <property type="match status" value="1"/>
</dbReference>
<protein>
    <submittedName>
        <fullName evidence="2">Beta-lysine N-acetyltransferase</fullName>
    </submittedName>
</protein>
<keyword evidence="3" id="KW-1185">Reference proteome</keyword>
<gene>
    <name evidence="2" type="primary">ablB</name>
    <name evidence="2" type="ORF">MF646_15000</name>
</gene>
<dbReference type="GO" id="GO:0008080">
    <property type="term" value="F:N-acetyltransferase activity"/>
    <property type="evidence" value="ECO:0007669"/>
    <property type="project" value="InterPro"/>
</dbReference>
<dbReference type="RefSeq" id="WP_250097326.1">
    <property type="nucleotide sequence ID" value="NZ_JAKRYL010000015.1"/>
</dbReference>
<proteinExistence type="predicted"/>
<evidence type="ECO:0000259" key="1">
    <source>
        <dbReference type="PROSITE" id="PS51186"/>
    </source>
</evidence>
<dbReference type="CDD" id="cd04301">
    <property type="entry name" value="NAT_SF"/>
    <property type="match status" value="1"/>
</dbReference>
<comment type="caution">
    <text evidence="2">The sequence shown here is derived from an EMBL/GenBank/DDBJ whole genome shotgun (WGS) entry which is preliminary data.</text>
</comment>
<dbReference type="Proteomes" id="UP001139150">
    <property type="component" value="Unassembled WGS sequence"/>
</dbReference>
<organism evidence="2 3">
    <name type="scientific">Halalkalibacter alkaliphilus</name>
    <dbReference type="NCBI Taxonomy" id="2917993"/>
    <lineage>
        <taxon>Bacteria</taxon>
        <taxon>Bacillati</taxon>
        <taxon>Bacillota</taxon>
        <taxon>Bacilli</taxon>
        <taxon>Bacillales</taxon>
        <taxon>Bacillaceae</taxon>
        <taxon>Halalkalibacter</taxon>
    </lineage>
</organism>
<feature type="domain" description="N-acetyltransferase" evidence="1">
    <location>
        <begin position="130"/>
        <end position="281"/>
    </location>
</feature>
<dbReference type="InterPro" id="IPR000182">
    <property type="entry name" value="GNAT_dom"/>
</dbReference>
<evidence type="ECO:0000313" key="2">
    <source>
        <dbReference type="EMBL" id="MCL7748436.1"/>
    </source>
</evidence>
<dbReference type="Pfam" id="PF00583">
    <property type="entry name" value="Acetyltransf_1"/>
    <property type="match status" value="1"/>
</dbReference>
<reference evidence="2" key="1">
    <citation type="submission" date="2022-02" db="EMBL/GenBank/DDBJ databases">
        <title>Halalkalibacter sp. nov. isolated from Lonar Lake, India.</title>
        <authorList>
            <person name="Joshi A."/>
            <person name="Thite S."/>
            <person name="Lodha T."/>
        </authorList>
    </citation>
    <scope>NUCLEOTIDE SEQUENCE</scope>
    <source>
        <strain evidence="2">MEB205</strain>
    </source>
</reference>